<dbReference type="InterPro" id="IPR012337">
    <property type="entry name" value="RNaseH-like_sf"/>
</dbReference>
<dbReference type="GO" id="GO:0030014">
    <property type="term" value="C:CCR4-NOT complex"/>
    <property type="evidence" value="ECO:0007669"/>
    <property type="project" value="InterPro"/>
</dbReference>
<sequence length="308" mass="32329">MSRRRAPAPATAGIPPSAALRPPRPPAPRPRGADVFVRLVLAENLMAELAAIHALLPRYPYVTVHAEHGAGGDDGGEDGRVILPPCVRLGDLPAAARYALAKIDVDAFPLLQLGITLCDAHGRLPALRAPWGATAESVWQFAVFPGRDTSSGGSGAATMTLRTLAYALFASGVVSPGTWGRVTWVAHGGLYHLGFLLKVLTGGAPLPETKEEFLAALRGYLGGKVFDVRYLAARLPASVSLKGPLAYLAALLGAPAAAAREPWQAGEKSLAACQVFMRIKGLFFAWDGVDMHAGRIHGLHTPPPPPSS</sequence>
<dbReference type="Gramene" id="TKV99459">
    <property type="protein sequence ID" value="TKV99459"/>
    <property type="gene ID" value="SEVIR_8G045100v2"/>
</dbReference>
<evidence type="ECO:0000313" key="3">
    <source>
        <dbReference type="Proteomes" id="UP000298652"/>
    </source>
</evidence>
<reference evidence="2" key="1">
    <citation type="submission" date="2019-03" db="EMBL/GenBank/DDBJ databases">
        <title>WGS assembly of Setaria viridis.</title>
        <authorList>
            <person name="Huang P."/>
            <person name="Jenkins J."/>
            <person name="Grimwood J."/>
            <person name="Barry K."/>
            <person name="Healey A."/>
            <person name="Mamidi S."/>
            <person name="Sreedasyam A."/>
            <person name="Shu S."/>
            <person name="Feldman M."/>
            <person name="Wu J."/>
            <person name="Yu Y."/>
            <person name="Chen C."/>
            <person name="Johnson J."/>
            <person name="Rokhsar D."/>
            <person name="Baxter I."/>
            <person name="Schmutz J."/>
            <person name="Brutnell T."/>
            <person name="Kellogg E."/>
        </authorList>
    </citation>
    <scope>NUCLEOTIDE SEQUENCE [LARGE SCALE GENOMIC DNA]</scope>
</reference>
<evidence type="ECO:0000313" key="2">
    <source>
        <dbReference type="EMBL" id="TKV99459.1"/>
    </source>
</evidence>
<dbReference type="AlphaFoldDB" id="A0A4U6TBM5"/>
<dbReference type="EMBL" id="CM016559">
    <property type="protein sequence ID" value="TKV99459.1"/>
    <property type="molecule type" value="Genomic_DNA"/>
</dbReference>
<gene>
    <name evidence="2" type="ORF">SEVIR_8G045100v2</name>
</gene>
<accession>A0A4U6TBM5</accession>
<name>A0A4U6TBM5_SETVI</name>
<organism evidence="2 3">
    <name type="scientific">Setaria viridis</name>
    <name type="common">Green bristlegrass</name>
    <name type="synonym">Setaria italica subsp. viridis</name>
    <dbReference type="NCBI Taxonomy" id="4556"/>
    <lineage>
        <taxon>Eukaryota</taxon>
        <taxon>Viridiplantae</taxon>
        <taxon>Streptophyta</taxon>
        <taxon>Embryophyta</taxon>
        <taxon>Tracheophyta</taxon>
        <taxon>Spermatophyta</taxon>
        <taxon>Magnoliopsida</taxon>
        <taxon>Liliopsida</taxon>
        <taxon>Poales</taxon>
        <taxon>Poaceae</taxon>
        <taxon>PACMAD clade</taxon>
        <taxon>Panicoideae</taxon>
        <taxon>Panicodae</taxon>
        <taxon>Paniceae</taxon>
        <taxon>Cenchrinae</taxon>
        <taxon>Setaria</taxon>
    </lineage>
</organism>
<dbReference type="GO" id="GO:0003676">
    <property type="term" value="F:nucleic acid binding"/>
    <property type="evidence" value="ECO:0007669"/>
    <property type="project" value="InterPro"/>
</dbReference>
<proteinExistence type="predicted"/>
<dbReference type="Gene3D" id="3.30.420.10">
    <property type="entry name" value="Ribonuclease H-like superfamily/Ribonuclease H"/>
    <property type="match status" value="2"/>
</dbReference>
<dbReference type="OMA" id="EPWQAGE"/>
<dbReference type="InterPro" id="IPR039637">
    <property type="entry name" value="CNOT7/CNOT8/Pop2"/>
</dbReference>
<dbReference type="Proteomes" id="UP000298652">
    <property type="component" value="Chromosome 8"/>
</dbReference>
<dbReference type="GO" id="GO:0004535">
    <property type="term" value="F:poly(A)-specific ribonuclease activity"/>
    <property type="evidence" value="ECO:0007669"/>
    <property type="project" value="InterPro"/>
</dbReference>
<feature type="region of interest" description="Disordered" evidence="1">
    <location>
        <begin position="1"/>
        <end position="29"/>
    </location>
</feature>
<dbReference type="PANTHER" id="PTHR10797">
    <property type="entry name" value="CCR4-NOT TRANSCRIPTION COMPLEX SUBUNIT"/>
    <property type="match status" value="1"/>
</dbReference>
<dbReference type="InterPro" id="IPR036397">
    <property type="entry name" value="RNaseH_sf"/>
</dbReference>
<evidence type="ECO:0000256" key="1">
    <source>
        <dbReference type="SAM" id="MobiDB-lite"/>
    </source>
</evidence>
<keyword evidence="3" id="KW-1185">Reference proteome</keyword>
<protein>
    <submittedName>
        <fullName evidence="2">Uncharacterized protein</fullName>
    </submittedName>
</protein>
<dbReference type="SUPFAM" id="SSF53098">
    <property type="entry name" value="Ribonuclease H-like"/>
    <property type="match status" value="1"/>
</dbReference>